<dbReference type="EMBL" id="CAJOAX010023779">
    <property type="protein sequence ID" value="CAF4214253.1"/>
    <property type="molecule type" value="Genomic_DNA"/>
</dbReference>
<protein>
    <submittedName>
        <fullName evidence="1">Uncharacterized protein</fullName>
    </submittedName>
</protein>
<name>A0A820CVA9_9BILA</name>
<dbReference type="Proteomes" id="UP000663823">
    <property type="component" value="Unassembled WGS sequence"/>
</dbReference>
<proteinExistence type="predicted"/>
<evidence type="ECO:0000313" key="1">
    <source>
        <dbReference type="EMBL" id="CAF4214253.1"/>
    </source>
</evidence>
<evidence type="ECO:0000313" key="2">
    <source>
        <dbReference type="Proteomes" id="UP000663823"/>
    </source>
</evidence>
<organism evidence="1 2">
    <name type="scientific">Rotaria sordida</name>
    <dbReference type="NCBI Taxonomy" id="392033"/>
    <lineage>
        <taxon>Eukaryota</taxon>
        <taxon>Metazoa</taxon>
        <taxon>Spiralia</taxon>
        <taxon>Gnathifera</taxon>
        <taxon>Rotifera</taxon>
        <taxon>Eurotatoria</taxon>
        <taxon>Bdelloidea</taxon>
        <taxon>Philodinida</taxon>
        <taxon>Philodinidae</taxon>
        <taxon>Rotaria</taxon>
    </lineage>
</organism>
<accession>A0A820CVA9</accession>
<sequence length="358" mass="42178">MIQDTSHHLSQEQITFLNRGPTYVSPCQIHILSKSSTTLAQIVTKQMAPLRRELTKLFTQYSVDLSCRMNFEKEIQLSFNNSFLQSMPSVVEERALYEKELIQSIRIQMKKEQLILRRTADDMNTYYLGRLDEFNQKSNEYVENSTCYELIGAIDETHTEQQQLQEFIISINSQLEKLYQRKLINKDQLTKFSIHKRLKLKLPYLFFLPETNESVHMSVQPRFSSYQYSPIQRLAQYLNQLLRPLFYPISQSTIFLNSGDFMQKLQYYYKQLNLFLPKTYLATFKIHDLYIMISYTSLLNALSTFLVNPLLIGRHEKLSNEAIIELISLVLKNNFFTYNGKTYRFIKGGPLNLPLTEL</sequence>
<feature type="non-terminal residue" evidence="1">
    <location>
        <position position="358"/>
    </location>
</feature>
<dbReference type="AlphaFoldDB" id="A0A820CVA9"/>
<comment type="caution">
    <text evidence="1">The sequence shown here is derived from an EMBL/GenBank/DDBJ whole genome shotgun (WGS) entry which is preliminary data.</text>
</comment>
<gene>
    <name evidence="1" type="ORF">OTI717_LOCUS39113</name>
</gene>
<reference evidence="1" key="1">
    <citation type="submission" date="2021-02" db="EMBL/GenBank/DDBJ databases">
        <authorList>
            <person name="Nowell W R."/>
        </authorList>
    </citation>
    <scope>NUCLEOTIDE SEQUENCE</scope>
</reference>